<geneLocation type="mitochondrion" evidence="5"/>
<dbReference type="EMBL" id="KU501222">
    <property type="protein sequence ID" value="AML60770.1"/>
    <property type="molecule type" value="Genomic_DNA"/>
</dbReference>
<name>A0A140F2Y6_9STRA</name>
<dbReference type="GO" id="GO:0005840">
    <property type="term" value="C:ribosome"/>
    <property type="evidence" value="ECO:0007669"/>
    <property type="project" value="UniProtKB-KW"/>
</dbReference>
<evidence type="ECO:0000313" key="5">
    <source>
        <dbReference type="EMBL" id="AML60770.1"/>
    </source>
</evidence>
<dbReference type="PROSITE" id="PS00701">
    <property type="entry name" value="RIBOSOMAL_L16_2"/>
    <property type="match status" value="1"/>
</dbReference>
<dbReference type="CDD" id="cd01433">
    <property type="entry name" value="Ribosomal_L16_L10e"/>
    <property type="match status" value="1"/>
</dbReference>
<evidence type="ECO:0000256" key="2">
    <source>
        <dbReference type="ARBA" id="ARBA00022980"/>
    </source>
</evidence>
<keyword evidence="2 4" id="KW-0689">Ribosomal protein</keyword>
<dbReference type="InterPro" id="IPR020798">
    <property type="entry name" value="Ribosomal_uL16_CS"/>
</dbReference>
<dbReference type="GO" id="GO:0006412">
    <property type="term" value="P:translation"/>
    <property type="evidence" value="ECO:0007669"/>
    <property type="project" value="InterPro"/>
</dbReference>
<organism evidence="5">
    <name type="scientific">Monodopsis sp. MarTras21</name>
    <dbReference type="NCBI Taxonomy" id="1745953"/>
    <lineage>
        <taxon>Eukaryota</taxon>
        <taxon>Sar</taxon>
        <taxon>Stramenopiles</taxon>
        <taxon>Ochrophyta</taxon>
        <taxon>Eustigmatophyceae</taxon>
        <taxon>Eustigmatales</taxon>
        <taxon>Monodopsidaceae</taxon>
        <taxon>Monodopsis</taxon>
    </lineage>
</organism>
<evidence type="ECO:0000256" key="1">
    <source>
        <dbReference type="ARBA" id="ARBA00008931"/>
    </source>
</evidence>
<dbReference type="AlphaFoldDB" id="A0A140F2Y6"/>
<dbReference type="Pfam" id="PF00252">
    <property type="entry name" value="Ribosomal_L16"/>
    <property type="match status" value="1"/>
</dbReference>
<dbReference type="PANTHER" id="PTHR12220">
    <property type="entry name" value="50S/60S RIBOSOMAL PROTEIN L16"/>
    <property type="match status" value="1"/>
</dbReference>
<accession>A0A140F2Y6</accession>
<dbReference type="SUPFAM" id="SSF54686">
    <property type="entry name" value="Ribosomal protein L16p/L10e"/>
    <property type="match status" value="1"/>
</dbReference>
<comment type="similarity">
    <text evidence="1 4">Belongs to the universal ribosomal protein uL16 family.</text>
</comment>
<dbReference type="InterPro" id="IPR000114">
    <property type="entry name" value="Ribosomal_uL16_bact-type"/>
</dbReference>
<proteinExistence type="inferred from homology"/>
<dbReference type="NCBIfam" id="TIGR01164">
    <property type="entry name" value="rplP_bact"/>
    <property type="match status" value="1"/>
</dbReference>
<dbReference type="InterPro" id="IPR016180">
    <property type="entry name" value="Ribosomal_uL16_dom"/>
</dbReference>
<keyword evidence="5" id="KW-0496">Mitochondrion</keyword>
<dbReference type="PANTHER" id="PTHR12220:SF13">
    <property type="entry name" value="LARGE RIBOSOMAL SUBUNIT PROTEIN UL16M"/>
    <property type="match status" value="1"/>
</dbReference>
<dbReference type="InterPro" id="IPR036920">
    <property type="entry name" value="Ribosomal_uL16_sf"/>
</dbReference>
<sequence length="143" mass="16590">MLLRPKKTKYNKSQRGRLSRVVCSFRPAAHGKFALIAQESAHLTAYQIEATRQVINRYLKRKGKIWIKSFPDFPVTAKPTEVRMGKGKGAVKEWVCRVRKGKILFEVDGVADQRILEAFQAARKKLPLKTFIFRNSWKYPQKI</sequence>
<dbReference type="GO" id="GO:1990904">
    <property type="term" value="C:ribonucleoprotein complex"/>
    <property type="evidence" value="ECO:0007669"/>
    <property type="project" value="UniProtKB-KW"/>
</dbReference>
<keyword evidence="3 4" id="KW-0687">Ribonucleoprotein</keyword>
<evidence type="ECO:0000256" key="3">
    <source>
        <dbReference type="ARBA" id="ARBA00023274"/>
    </source>
</evidence>
<dbReference type="PRINTS" id="PR00060">
    <property type="entry name" value="RIBOSOMALL16"/>
</dbReference>
<dbReference type="InterPro" id="IPR047873">
    <property type="entry name" value="Ribosomal_uL16"/>
</dbReference>
<dbReference type="GO" id="GO:0003735">
    <property type="term" value="F:structural constituent of ribosome"/>
    <property type="evidence" value="ECO:0007669"/>
    <property type="project" value="InterPro"/>
</dbReference>
<dbReference type="GO" id="GO:0019843">
    <property type="term" value="F:rRNA binding"/>
    <property type="evidence" value="ECO:0007669"/>
    <property type="project" value="InterPro"/>
</dbReference>
<dbReference type="Gene3D" id="3.90.1170.10">
    <property type="entry name" value="Ribosomal protein L10e/L16"/>
    <property type="match status" value="1"/>
</dbReference>
<protein>
    <submittedName>
        <fullName evidence="5">Ribosomal protein L16</fullName>
    </submittedName>
</protein>
<gene>
    <name evidence="5" type="primary">rpl16</name>
</gene>
<evidence type="ECO:0000256" key="4">
    <source>
        <dbReference type="RuleBase" id="RU004413"/>
    </source>
</evidence>
<reference evidence="5" key="1">
    <citation type="journal article" date="2016" name="Genome Biol. Evol.">
        <title>A Comparative Analysis of Mitochondrial Genomes in Eustigmatophyte Algae.</title>
        <authorList>
            <person name="Sevcikova T."/>
            <person name="Klimes V."/>
            <person name="Zbrankova V."/>
            <person name="Strnad H."/>
            <person name="Hroudova M."/>
            <person name="Vlcek C."/>
            <person name="Elias M."/>
        </authorList>
    </citation>
    <scope>NUCLEOTIDE SEQUENCE</scope>
    <source>
        <strain evidence="5">MarTras 21</strain>
    </source>
</reference>